<organism evidence="1 2">
    <name type="scientific">Ciona intestinalis</name>
    <name type="common">Transparent sea squirt</name>
    <name type="synonym">Ascidia intestinalis</name>
    <dbReference type="NCBI Taxonomy" id="7719"/>
    <lineage>
        <taxon>Eukaryota</taxon>
        <taxon>Metazoa</taxon>
        <taxon>Chordata</taxon>
        <taxon>Tunicata</taxon>
        <taxon>Ascidiacea</taxon>
        <taxon>Phlebobranchia</taxon>
        <taxon>Cionidae</taxon>
        <taxon>Ciona</taxon>
    </lineage>
</organism>
<accession>F6XPA9</accession>
<evidence type="ECO:0000313" key="2">
    <source>
        <dbReference type="Proteomes" id="UP000008144"/>
    </source>
</evidence>
<evidence type="ECO:0000313" key="1">
    <source>
        <dbReference type="Ensembl" id="ENSCINP00000029425.2"/>
    </source>
</evidence>
<proteinExistence type="predicted"/>
<dbReference type="AlphaFoldDB" id="F6XPA9"/>
<dbReference type="InParanoid" id="F6XPA9"/>
<reference evidence="2" key="1">
    <citation type="journal article" date="2002" name="Science">
        <title>The draft genome of Ciona intestinalis: insights into chordate and vertebrate origins.</title>
        <authorList>
            <person name="Dehal P."/>
            <person name="Satou Y."/>
            <person name="Campbell R.K."/>
            <person name="Chapman J."/>
            <person name="Degnan B."/>
            <person name="De Tomaso A."/>
            <person name="Davidson B."/>
            <person name="Di Gregorio A."/>
            <person name="Gelpke M."/>
            <person name="Goodstein D.M."/>
            <person name="Harafuji N."/>
            <person name="Hastings K.E."/>
            <person name="Ho I."/>
            <person name="Hotta K."/>
            <person name="Huang W."/>
            <person name="Kawashima T."/>
            <person name="Lemaire P."/>
            <person name="Martinez D."/>
            <person name="Meinertzhagen I.A."/>
            <person name="Necula S."/>
            <person name="Nonaka M."/>
            <person name="Putnam N."/>
            <person name="Rash S."/>
            <person name="Saiga H."/>
            <person name="Satake M."/>
            <person name="Terry A."/>
            <person name="Yamada L."/>
            <person name="Wang H.G."/>
            <person name="Awazu S."/>
            <person name="Azumi K."/>
            <person name="Boore J."/>
            <person name="Branno M."/>
            <person name="Chin-Bow S."/>
            <person name="DeSantis R."/>
            <person name="Doyle S."/>
            <person name="Francino P."/>
            <person name="Keys D.N."/>
            <person name="Haga S."/>
            <person name="Hayashi H."/>
            <person name="Hino K."/>
            <person name="Imai K.S."/>
            <person name="Inaba K."/>
            <person name="Kano S."/>
            <person name="Kobayashi K."/>
            <person name="Kobayashi M."/>
            <person name="Lee B.I."/>
            <person name="Makabe K.W."/>
            <person name="Manohar C."/>
            <person name="Matassi G."/>
            <person name="Medina M."/>
            <person name="Mochizuki Y."/>
            <person name="Mount S."/>
            <person name="Morishita T."/>
            <person name="Miura S."/>
            <person name="Nakayama A."/>
            <person name="Nishizaka S."/>
            <person name="Nomoto H."/>
            <person name="Ohta F."/>
            <person name="Oishi K."/>
            <person name="Rigoutsos I."/>
            <person name="Sano M."/>
            <person name="Sasaki A."/>
            <person name="Sasakura Y."/>
            <person name="Shoguchi E."/>
            <person name="Shin-i T."/>
            <person name="Spagnuolo A."/>
            <person name="Stainier D."/>
            <person name="Suzuki M.M."/>
            <person name="Tassy O."/>
            <person name="Takatori N."/>
            <person name="Tokuoka M."/>
            <person name="Yagi K."/>
            <person name="Yoshizaki F."/>
            <person name="Wada S."/>
            <person name="Zhang C."/>
            <person name="Hyatt P.D."/>
            <person name="Larimer F."/>
            <person name="Detter C."/>
            <person name="Doggett N."/>
            <person name="Glavina T."/>
            <person name="Hawkins T."/>
            <person name="Richardson P."/>
            <person name="Lucas S."/>
            <person name="Kohara Y."/>
            <person name="Levine M."/>
            <person name="Satoh N."/>
            <person name="Rokhsar D.S."/>
        </authorList>
    </citation>
    <scope>NUCLEOTIDE SEQUENCE [LARGE SCALE GENOMIC DNA]</scope>
</reference>
<dbReference type="HOGENOM" id="CLU_2564261_0_0_1"/>
<reference evidence="1" key="2">
    <citation type="submission" date="2025-08" db="UniProtKB">
        <authorList>
            <consortium name="Ensembl"/>
        </authorList>
    </citation>
    <scope>IDENTIFICATION</scope>
</reference>
<reference evidence="1" key="3">
    <citation type="submission" date="2025-09" db="UniProtKB">
        <authorList>
            <consortium name="Ensembl"/>
        </authorList>
    </citation>
    <scope>IDENTIFICATION</scope>
</reference>
<name>F6XPA9_CIOIN</name>
<dbReference type="Ensembl" id="ENSCINT00000029671.2">
    <property type="protein sequence ID" value="ENSCINP00000029425.2"/>
    <property type="gene ID" value="ENSCING00000017350.2"/>
</dbReference>
<protein>
    <submittedName>
        <fullName evidence="1">Uncharacterized protein</fullName>
    </submittedName>
</protein>
<dbReference type="Proteomes" id="UP000008144">
    <property type="component" value="Unassembled WGS sequence"/>
</dbReference>
<sequence>QIYVISTTFDDSLKSFGRHRNSDLSRSRRFVDRKHFIIDRDVIQRDVIILPSFHFLLSGFPSRSRYASSRRLTSDVIVSDVI</sequence>
<keyword evidence="2" id="KW-1185">Reference proteome</keyword>